<dbReference type="RefSeq" id="WP_197525655.1">
    <property type="nucleotide sequence ID" value="NZ_SJPQ01000002.1"/>
</dbReference>
<dbReference type="InterPro" id="IPR019127">
    <property type="entry name" value="Exosortase"/>
</dbReference>
<dbReference type="InterPro" id="IPR026392">
    <property type="entry name" value="Exo/Archaeosortase_dom"/>
</dbReference>
<keyword evidence="5" id="KW-0378">Hydrolase</keyword>
<dbReference type="EMBL" id="SJPQ01000002">
    <property type="protein sequence ID" value="TWT88710.1"/>
    <property type="molecule type" value="Genomic_DNA"/>
</dbReference>
<dbReference type="NCBIfam" id="TIGR02602">
    <property type="entry name" value="8TM_EpsH"/>
    <property type="match status" value="1"/>
</dbReference>
<organism evidence="9 10">
    <name type="scientific">Pseudobythopirellula maris</name>
    <dbReference type="NCBI Taxonomy" id="2527991"/>
    <lineage>
        <taxon>Bacteria</taxon>
        <taxon>Pseudomonadati</taxon>
        <taxon>Planctomycetota</taxon>
        <taxon>Planctomycetia</taxon>
        <taxon>Pirellulales</taxon>
        <taxon>Lacipirellulaceae</taxon>
        <taxon>Pseudobythopirellula</taxon>
    </lineage>
</organism>
<dbReference type="AlphaFoldDB" id="A0A5C5ZNG1"/>
<feature type="transmembrane region" description="Helical" evidence="8">
    <location>
        <begin position="356"/>
        <end position="376"/>
    </location>
</feature>
<dbReference type="Proteomes" id="UP000315440">
    <property type="component" value="Unassembled WGS sequence"/>
</dbReference>
<feature type="transmembrane region" description="Helical" evidence="8">
    <location>
        <begin position="279"/>
        <end position="298"/>
    </location>
</feature>
<protein>
    <submittedName>
        <fullName evidence="9">Transmembrane exosortase</fullName>
    </submittedName>
</protein>
<evidence type="ECO:0000256" key="4">
    <source>
        <dbReference type="ARBA" id="ARBA00022692"/>
    </source>
</evidence>
<keyword evidence="10" id="KW-1185">Reference proteome</keyword>
<evidence type="ECO:0000256" key="8">
    <source>
        <dbReference type="SAM" id="Phobius"/>
    </source>
</evidence>
<comment type="caution">
    <text evidence="9">The sequence shown here is derived from an EMBL/GenBank/DDBJ whole genome shotgun (WGS) entry which is preliminary data.</text>
</comment>
<dbReference type="Pfam" id="PF09721">
    <property type="entry name" value="Exosortase_EpsH"/>
    <property type="match status" value="1"/>
</dbReference>
<feature type="transmembrane region" description="Helical" evidence="8">
    <location>
        <begin position="63"/>
        <end position="81"/>
    </location>
</feature>
<keyword evidence="3" id="KW-0645">Protease</keyword>
<dbReference type="InterPro" id="IPR013426">
    <property type="entry name" value="EpsH-like"/>
</dbReference>
<gene>
    <name evidence="9" type="ORF">Mal64_21980</name>
</gene>
<dbReference type="GO" id="GO:0008233">
    <property type="term" value="F:peptidase activity"/>
    <property type="evidence" value="ECO:0007669"/>
    <property type="project" value="UniProtKB-KW"/>
</dbReference>
<dbReference type="GO" id="GO:0005886">
    <property type="term" value="C:plasma membrane"/>
    <property type="evidence" value="ECO:0007669"/>
    <property type="project" value="UniProtKB-SubCell"/>
</dbReference>
<name>A0A5C5ZNG1_9BACT</name>
<evidence type="ECO:0000256" key="2">
    <source>
        <dbReference type="ARBA" id="ARBA00022475"/>
    </source>
</evidence>
<dbReference type="NCBIfam" id="TIGR04178">
    <property type="entry name" value="exo_archaeo"/>
    <property type="match status" value="1"/>
</dbReference>
<sequence length="402" mass="43800">MANPFISPAHVDPLSSGADAYSDRFSWEDAPQRIAYFLLVGLTAALLYSYWNMLQLTSEAWNQPQYSHGFIIPLIALYMMWSMRPNPGAQEGPVEQRESLMGLCDADTLRNGSMACGLVAVVGYFSGISLLTGLAGIAFALLCIGMLAYILLGQPLSGVTSAERWIGLAVIVAAYAARIIAAKYSMDPVDRLSFVVALFGLFVLVGGWRLISWAGPAVGFLLFMYPLPTVIEGRLMPNLQKLAAVCSEISLTILGLPVVRQGNSIFVDGMPLNIAEACSGLRMLTIFIAMTVAMAFLIKRPWWDKLIMLLSAIPIAIVSNVLRILAIALLFMVIPTDWHMFGVDMEEVFHRTVHDYAGYAMMIPALGLLFIELKLLSLLSVQEEGIEIHSTGVGAPGAYTPQ</sequence>
<evidence type="ECO:0000313" key="10">
    <source>
        <dbReference type="Proteomes" id="UP000315440"/>
    </source>
</evidence>
<feature type="transmembrane region" description="Helical" evidence="8">
    <location>
        <begin position="34"/>
        <end position="51"/>
    </location>
</feature>
<comment type="subcellular location">
    <subcellularLocation>
        <location evidence="1">Cell membrane</location>
        <topology evidence="1">Multi-pass membrane protein</topology>
    </subcellularLocation>
</comment>
<feature type="transmembrane region" description="Helical" evidence="8">
    <location>
        <begin position="119"/>
        <end position="152"/>
    </location>
</feature>
<accession>A0A5C5ZNG1</accession>
<evidence type="ECO:0000256" key="7">
    <source>
        <dbReference type="ARBA" id="ARBA00023136"/>
    </source>
</evidence>
<keyword evidence="2" id="KW-1003">Cell membrane</keyword>
<reference evidence="9 10" key="1">
    <citation type="submission" date="2019-02" db="EMBL/GenBank/DDBJ databases">
        <title>Deep-cultivation of Planctomycetes and their phenomic and genomic characterization uncovers novel biology.</title>
        <authorList>
            <person name="Wiegand S."/>
            <person name="Jogler M."/>
            <person name="Boedeker C."/>
            <person name="Pinto D."/>
            <person name="Vollmers J."/>
            <person name="Rivas-Marin E."/>
            <person name="Kohn T."/>
            <person name="Peeters S.H."/>
            <person name="Heuer A."/>
            <person name="Rast P."/>
            <person name="Oberbeckmann S."/>
            <person name="Bunk B."/>
            <person name="Jeske O."/>
            <person name="Meyerdierks A."/>
            <person name="Storesund J.E."/>
            <person name="Kallscheuer N."/>
            <person name="Luecker S."/>
            <person name="Lage O.M."/>
            <person name="Pohl T."/>
            <person name="Merkel B.J."/>
            <person name="Hornburger P."/>
            <person name="Mueller R.-W."/>
            <person name="Bruemmer F."/>
            <person name="Labrenz M."/>
            <person name="Spormann A.M."/>
            <person name="Op Den Camp H."/>
            <person name="Overmann J."/>
            <person name="Amann R."/>
            <person name="Jetten M.S.M."/>
            <person name="Mascher T."/>
            <person name="Medema M.H."/>
            <person name="Devos D.P."/>
            <person name="Kaster A.-K."/>
            <person name="Ovreas L."/>
            <person name="Rohde M."/>
            <person name="Galperin M.Y."/>
            <person name="Jogler C."/>
        </authorList>
    </citation>
    <scope>NUCLEOTIDE SEQUENCE [LARGE SCALE GENOMIC DNA]</scope>
    <source>
        <strain evidence="9 10">Mal64</strain>
    </source>
</reference>
<evidence type="ECO:0000256" key="6">
    <source>
        <dbReference type="ARBA" id="ARBA00022989"/>
    </source>
</evidence>
<evidence type="ECO:0000256" key="1">
    <source>
        <dbReference type="ARBA" id="ARBA00004651"/>
    </source>
</evidence>
<keyword evidence="4 8" id="KW-0812">Transmembrane</keyword>
<keyword evidence="6 8" id="KW-1133">Transmembrane helix</keyword>
<feature type="transmembrane region" description="Helical" evidence="8">
    <location>
        <begin position="164"/>
        <end position="180"/>
    </location>
</feature>
<evidence type="ECO:0000256" key="3">
    <source>
        <dbReference type="ARBA" id="ARBA00022670"/>
    </source>
</evidence>
<dbReference type="GO" id="GO:0006508">
    <property type="term" value="P:proteolysis"/>
    <property type="evidence" value="ECO:0007669"/>
    <property type="project" value="UniProtKB-KW"/>
</dbReference>
<feature type="transmembrane region" description="Helical" evidence="8">
    <location>
        <begin position="310"/>
        <end position="336"/>
    </location>
</feature>
<feature type="transmembrane region" description="Helical" evidence="8">
    <location>
        <begin position="192"/>
        <end position="211"/>
    </location>
</feature>
<evidence type="ECO:0000256" key="5">
    <source>
        <dbReference type="ARBA" id="ARBA00022801"/>
    </source>
</evidence>
<evidence type="ECO:0000313" key="9">
    <source>
        <dbReference type="EMBL" id="TWT88710.1"/>
    </source>
</evidence>
<proteinExistence type="predicted"/>
<keyword evidence="7 8" id="KW-0472">Membrane</keyword>